<accession>A0A919EDZ9</accession>
<reference evidence="1" key="1">
    <citation type="journal article" date="2014" name="Int. J. Syst. Evol. Microbiol.">
        <title>Complete genome sequence of Corynebacterium casei LMG S-19264T (=DSM 44701T), isolated from a smear-ripened cheese.</title>
        <authorList>
            <consortium name="US DOE Joint Genome Institute (JGI-PGF)"/>
            <person name="Walter F."/>
            <person name="Albersmeier A."/>
            <person name="Kalinowski J."/>
            <person name="Ruckert C."/>
        </authorList>
    </citation>
    <scope>NUCLEOTIDE SEQUENCE</scope>
    <source>
        <strain evidence="1">JCM 4059</strain>
    </source>
</reference>
<protein>
    <submittedName>
        <fullName evidence="1">Uncharacterized protein</fullName>
    </submittedName>
</protein>
<dbReference type="RefSeq" id="WP_190130827.1">
    <property type="nucleotide sequence ID" value="NZ_BNBD01000007.1"/>
</dbReference>
<dbReference type="Proteomes" id="UP000638313">
    <property type="component" value="Unassembled WGS sequence"/>
</dbReference>
<gene>
    <name evidence="1" type="ORF">GCM10010218_38020</name>
</gene>
<dbReference type="AlphaFoldDB" id="A0A919EDZ9"/>
<dbReference type="EMBL" id="BNBD01000007">
    <property type="protein sequence ID" value="GHF52960.1"/>
    <property type="molecule type" value="Genomic_DNA"/>
</dbReference>
<comment type="caution">
    <text evidence="1">The sequence shown here is derived from an EMBL/GenBank/DDBJ whole genome shotgun (WGS) entry which is preliminary data.</text>
</comment>
<proteinExistence type="predicted"/>
<organism evidence="1 2">
    <name type="scientific">Streptomyces mashuensis</name>
    <dbReference type="NCBI Taxonomy" id="33904"/>
    <lineage>
        <taxon>Bacteria</taxon>
        <taxon>Bacillati</taxon>
        <taxon>Actinomycetota</taxon>
        <taxon>Actinomycetes</taxon>
        <taxon>Kitasatosporales</taxon>
        <taxon>Streptomycetaceae</taxon>
        <taxon>Streptomyces</taxon>
    </lineage>
</organism>
<evidence type="ECO:0000313" key="1">
    <source>
        <dbReference type="EMBL" id="GHF52960.1"/>
    </source>
</evidence>
<evidence type="ECO:0000313" key="2">
    <source>
        <dbReference type="Proteomes" id="UP000638313"/>
    </source>
</evidence>
<sequence length="310" mass="32985">MTDFDIAVVMGEDTLDRAIAHLYGRDGLRSQLFSGKITGKILDEPITFEWALEEAPSLILCEPPEEKWAKAVGRKNQPPPRTPGAFTARLPRVRFGNSVDKKTSYLPVEVLCAFSSDSGVLGVVPLGVIADLSKEGQAGQRFYRYVIVPKVLHAIVLALGSVALPHLHVAGVEFGPFVLAAGQGRAVAVANSAERPAPRRPSPADFPADPFSILLAAPLVQRITANAFAEVKGRWMTTSGSSTFGIGRADYRGGLCVKDGTFTPVPGDPLTIRGSVGIEAYGDAQVDPFSGLEDALEKAGDTIGRALKSY</sequence>
<reference evidence="1" key="2">
    <citation type="submission" date="2020-09" db="EMBL/GenBank/DDBJ databases">
        <authorList>
            <person name="Sun Q."/>
            <person name="Ohkuma M."/>
        </authorList>
    </citation>
    <scope>NUCLEOTIDE SEQUENCE</scope>
    <source>
        <strain evidence="1">JCM 4059</strain>
    </source>
</reference>
<keyword evidence="2" id="KW-1185">Reference proteome</keyword>
<name>A0A919EDZ9_9ACTN</name>